<name>A0A833QYR3_9POAL</name>
<comment type="caution">
    <text evidence="2">The sequence shown here is derived from an EMBL/GenBank/DDBJ whole genome shotgun (WGS) entry which is preliminary data.</text>
</comment>
<evidence type="ECO:0000256" key="1">
    <source>
        <dbReference type="SAM" id="MobiDB-lite"/>
    </source>
</evidence>
<organism evidence="2 3">
    <name type="scientific">Carex littledalei</name>
    <dbReference type="NCBI Taxonomy" id="544730"/>
    <lineage>
        <taxon>Eukaryota</taxon>
        <taxon>Viridiplantae</taxon>
        <taxon>Streptophyta</taxon>
        <taxon>Embryophyta</taxon>
        <taxon>Tracheophyta</taxon>
        <taxon>Spermatophyta</taxon>
        <taxon>Magnoliopsida</taxon>
        <taxon>Liliopsida</taxon>
        <taxon>Poales</taxon>
        <taxon>Cyperaceae</taxon>
        <taxon>Cyperoideae</taxon>
        <taxon>Cariceae</taxon>
        <taxon>Carex</taxon>
        <taxon>Carex subgen. Euthyceras</taxon>
    </lineage>
</organism>
<feature type="compositionally biased region" description="Basic and acidic residues" evidence="1">
    <location>
        <begin position="9"/>
        <end position="22"/>
    </location>
</feature>
<evidence type="ECO:0000313" key="3">
    <source>
        <dbReference type="Proteomes" id="UP000623129"/>
    </source>
</evidence>
<dbReference type="Proteomes" id="UP000623129">
    <property type="component" value="Unassembled WGS sequence"/>
</dbReference>
<dbReference type="PANTHER" id="PTHR47512:SF3">
    <property type="entry name" value="CHALCONE-FLAVONONE ISOMERASE FAMILY PROTEIN"/>
    <property type="match status" value="1"/>
</dbReference>
<accession>A0A833QYR3</accession>
<sequence>MLKGIGEAAHGKVREATHERSEKRRTRRKNSRIQELEQTEISIMDTPASMRRITRSQSAALSKKSKMREEVEARRQPLFDITNDSPIISLTTKETPTNRNVSSIKAGVTDKRTPLSGESLLRRQVQTLLQKVEEKKDSSFVTTADKVVLFSSEKEDQLNRALLFDTPDNSKLTDIGLIDSSSLASVDTPDKSEITDIGLTNSSSLAHQAQDPVSPSDDDCSSVWSLQVNDCSEKEELEEEIKREFEEGEEIGFYPDHEEDNEEEEFLYDLCKRVNEMGIGEEAERWKSANLPEFRGRHTKFVYNSEDEIEDQVLVLRGLPAPEGTHVRFSYEDDE</sequence>
<gene>
    <name evidence="2" type="ORF">FCM35_KLT19992</name>
</gene>
<proteinExistence type="predicted"/>
<dbReference type="EMBL" id="SWLB01000008">
    <property type="protein sequence ID" value="KAF3335485.1"/>
    <property type="molecule type" value="Genomic_DNA"/>
</dbReference>
<evidence type="ECO:0000313" key="2">
    <source>
        <dbReference type="EMBL" id="KAF3335485.1"/>
    </source>
</evidence>
<feature type="region of interest" description="Disordered" evidence="1">
    <location>
        <begin position="1"/>
        <end position="68"/>
    </location>
</feature>
<protein>
    <submittedName>
        <fullName evidence="2">Uncharacterized protein</fullName>
    </submittedName>
</protein>
<dbReference type="OrthoDB" id="162989at2759"/>
<reference evidence="2" key="1">
    <citation type="submission" date="2020-01" db="EMBL/GenBank/DDBJ databases">
        <title>Genome sequence of Kobresia littledalei, the first chromosome-level genome in the family Cyperaceae.</title>
        <authorList>
            <person name="Qu G."/>
        </authorList>
    </citation>
    <scope>NUCLEOTIDE SEQUENCE</scope>
    <source>
        <strain evidence="2">C.B.Clarke</strain>
        <tissue evidence="2">Leaf</tissue>
    </source>
</reference>
<dbReference type="AlphaFoldDB" id="A0A833QYR3"/>
<keyword evidence="3" id="KW-1185">Reference proteome</keyword>
<dbReference type="PANTHER" id="PTHR47512">
    <property type="entry name" value="EXPRESSED PROTEIN"/>
    <property type="match status" value="1"/>
</dbReference>